<dbReference type="EMBL" id="QPJL01000012">
    <property type="protein sequence ID" value="RCW82452.1"/>
    <property type="molecule type" value="Genomic_DNA"/>
</dbReference>
<feature type="chain" id="PRO_5016661620" description="Carboxypeptidase family protein" evidence="1">
    <location>
        <begin position="21"/>
        <end position="123"/>
    </location>
</feature>
<accession>A0A368YQE8</accession>
<protein>
    <recommendedName>
        <fullName evidence="4">Carboxypeptidase family protein</fullName>
    </recommendedName>
</protein>
<evidence type="ECO:0000313" key="3">
    <source>
        <dbReference type="Proteomes" id="UP000253345"/>
    </source>
</evidence>
<feature type="signal peptide" evidence="1">
    <location>
        <begin position="1"/>
        <end position="20"/>
    </location>
</feature>
<keyword evidence="3" id="KW-1185">Reference proteome</keyword>
<reference evidence="2 3" key="1">
    <citation type="submission" date="2018-07" db="EMBL/GenBank/DDBJ databases">
        <title>Genomic Encyclopedia of Type Strains, Phase III (KMG-III): the genomes of soil and plant-associated and newly described type strains.</title>
        <authorList>
            <person name="Whitman W."/>
        </authorList>
    </citation>
    <scope>NUCLEOTIDE SEQUENCE [LARGE SCALE GENOMIC DNA]</scope>
    <source>
        <strain evidence="2 3">CECT 8525</strain>
    </source>
</reference>
<evidence type="ECO:0000256" key="1">
    <source>
        <dbReference type="SAM" id="SignalP"/>
    </source>
</evidence>
<gene>
    <name evidence="2" type="ORF">DFP89_11249</name>
</gene>
<proteinExistence type="predicted"/>
<dbReference type="RefSeq" id="WP_114349659.1">
    <property type="nucleotide sequence ID" value="NZ_QPJL01000012.1"/>
</dbReference>
<dbReference type="AlphaFoldDB" id="A0A368YQE8"/>
<sequence>MTRLGTILALAFACGNPAGAQVAMIQGKLQDADGKPVAGFPIILENADSAAKGYSGNIGFTSETGEFAVAVDQPGQYDAILPNVPGGVLGQFEVAPEDLQPTAEAKAPQDLGTIYLPTKGAWR</sequence>
<comment type="caution">
    <text evidence="2">The sequence shown here is derived from an EMBL/GenBank/DDBJ whole genome shotgun (WGS) entry which is preliminary data.</text>
</comment>
<evidence type="ECO:0008006" key="4">
    <source>
        <dbReference type="Google" id="ProtNLM"/>
    </source>
</evidence>
<keyword evidence="1" id="KW-0732">Signal</keyword>
<name>A0A368YQE8_9RHOB</name>
<evidence type="ECO:0000313" key="2">
    <source>
        <dbReference type="EMBL" id="RCW82452.1"/>
    </source>
</evidence>
<dbReference type="Proteomes" id="UP000253345">
    <property type="component" value="Unassembled WGS sequence"/>
</dbReference>
<organism evidence="2 3">
    <name type="scientific">Paracoccus lutimaris</name>
    <dbReference type="NCBI Taxonomy" id="1490030"/>
    <lineage>
        <taxon>Bacteria</taxon>
        <taxon>Pseudomonadati</taxon>
        <taxon>Pseudomonadota</taxon>
        <taxon>Alphaproteobacteria</taxon>
        <taxon>Rhodobacterales</taxon>
        <taxon>Paracoccaceae</taxon>
        <taxon>Paracoccus</taxon>
    </lineage>
</organism>